<evidence type="ECO:0000256" key="4">
    <source>
        <dbReference type="ARBA" id="ARBA00023012"/>
    </source>
</evidence>
<evidence type="ECO:0000313" key="16">
    <source>
        <dbReference type="EMBL" id="RRJ62815.1"/>
    </source>
</evidence>
<evidence type="ECO:0000256" key="3">
    <source>
        <dbReference type="ARBA" id="ARBA00022553"/>
    </source>
</evidence>
<dbReference type="OrthoDB" id="9790442at2"/>
<sequence length="231" mass="26705">MITILIVEDDQMVRLLTKAKLSPLYKIKEAADGQEALEVLDREHMDLLVVDIQMPNMNGYELVRTLRDAGDMTPVIMLTAMNTFSHKKDGFASGVDDYMTKPIDYEELNWRIEALLRRAQIANEKRIVIGGFSMDQNTFSAQYNEETIPLTNKEFDLLYKFLSYPNVVFTKQQLMDEIWGYDSETEYDTIKTYISRLRNKFSMCKEFELISIRGLGYKAVIHKMGGGHETV</sequence>
<dbReference type="SMART" id="SM00862">
    <property type="entry name" value="Trans_reg_C"/>
    <property type="match status" value="1"/>
</dbReference>
<dbReference type="Proteomes" id="UP000267017">
    <property type="component" value="Unassembled WGS sequence"/>
</dbReference>
<dbReference type="GO" id="GO:0032993">
    <property type="term" value="C:protein-DNA complex"/>
    <property type="evidence" value="ECO:0007669"/>
    <property type="project" value="TreeGrafter"/>
</dbReference>
<dbReference type="PANTHER" id="PTHR48111:SF49">
    <property type="entry name" value="HEME RESPONSE REGULATOR HSSR"/>
    <property type="match status" value="1"/>
</dbReference>
<comment type="subcellular location">
    <subcellularLocation>
        <location evidence="1">Cytoplasm</location>
    </subcellularLocation>
</comment>
<dbReference type="AlphaFoldDB" id="A0A3P3TXG6"/>
<dbReference type="SUPFAM" id="SSF52172">
    <property type="entry name" value="CheY-like"/>
    <property type="match status" value="1"/>
</dbReference>
<proteinExistence type="predicted"/>
<evidence type="ECO:0000259" key="14">
    <source>
        <dbReference type="PROSITE" id="PS50110"/>
    </source>
</evidence>
<gene>
    <name evidence="16" type="ORF">EHV15_07600</name>
</gene>
<name>A0A3P3TXG6_9BACL</name>
<keyword evidence="4" id="KW-0902">Two-component regulatory system</keyword>
<evidence type="ECO:0000259" key="15">
    <source>
        <dbReference type="PROSITE" id="PS51755"/>
    </source>
</evidence>
<dbReference type="PROSITE" id="PS50110">
    <property type="entry name" value="RESPONSE_REGULATORY"/>
    <property type="match status" value="1"/>
</dbReference>
<dbReference type="InterPro" id="IPR001867">
    <property type="entry name" value="OmpR/PhoB-type_DNA-bd"/>
</dbReference>
<keyword evidence="2" id="KW-0963">Cytoplasm</keyword>
<dbReference type="CDD" id="cd00383">
    <property type="entry name" value="trans_reg_C"/>
    <property type="match status" value="1"/>
</dbReference>
<dbReference type="EMBL" id="RRCN01000001">
    <property type="protein sequence ID" value="RRJ62815.1"/>
    <property type="molecule type" value="Genomic_DNA"/>
</dbReference>
<reference evidence="16 17" key="1">
    <citation type="submission" date="2018-11" db="EMBL/GenBank/DDBJ databases">
        <title>Genome sequencing of Paenibacillus sp. KCOM 3021 (= ChDC PVNT-B20).</title>
        <authorList>
            <person name="Kook J.-K."/>
            <person name="Park S.-N."/>
            <person name="Lim Y.K."/>
        </authorList>
    </citation>
    <scope>NUCLEOTIDE SEQUENCE [LARGE SCALE GENOMIC DNA]</scope>
    <source>
        <strain evidence="16 17">KCOM 3021</strain>
    </source>
</reference>
<organism evidence="16 17">
    <name type="scientific">Paenibacillus oralis</name>
    <dbReference type="NCBI Taxonomy" id="2490856"/>
    <lineage>
        <taxon>Bacteria</taxon>
        <taxon>Bacillati</taxon>
        <taxon>Bacillota</taxon>
        <taxon>Bacilli</taxon>
        <taxon>Bacillales</taxon>
        <taxon>Paenibacillaceae</taxon>
        <taxon>Paenibacillus</taxon>
    </lineage>
</organism>
<evidence type="ECO:0000256" key="1">
    <source>
        <dbReference type="ARBA" id="ARBA00004496"/>
    </source>
</evidence>
<feature type="DNA-binding region" description="OmpR/PhoB-type" evidence="13">
    <location>
        <begin position="124"/>
        <end position="221"/>
    </location>
</feature>
<evidence type="ECO:0000256" key="10">
    <source>
        <dbReference type="ARBA" id="ARBA00037471"/>
    </source>
</evidence>
<comment type="function">
    <text evidence="10">Member of the two-component regulatory system HssS/HssR involved in intracellular heme homeostasis and tempering of staphylococcal virulence. Phosphorylated HssR binds to a direct repeat sequence within hrtAB promoter and activates the expression of hrtAB, an efflux pump, in response to extracellular heme, hemin, hemoglobin or blood.</text>
</comment>
<feature type="domain" description="OmpR/PhoB-type" evidence="15">
    <location>
        <begin position="124"/>
        <end position="221"/>
    </location>
</feature>
<feature type="domain" description="Response regulatory" evidence="14">
    <location>
        <begin position="3"/>
        <end position="116"/>
    </location>
</feature>
<evidence type="ECO:0000256" key="7">
    <source>
        <dbReference type="ARBA" id="ARBA00023125"/>
    </source>
</evidence>
<evidence type="ECO:0000256" key="12">
    <source>
        <dbReference type="PROSITE-ProRule" id="PRU00169"/>
    </source>
</evidence>
<dbReference type="PROSITE" id="PS51755">
    <property type="entry name" value="OMPR_PHOB"/>
    <property type="match status" value="1"/>
</dbReference>
<comment type="caution">
    <text evidence="16">The sequence shown here is derived from an EMBL/GenBank/DDBJ whole genome shotgun (WGS) entry which is preliminary data.</text>
</comment>
<dbReference type="GO" id="GO:0005829">
    <property type="term" value="C:cytosol"/>
    <property type="evidence" value="ECO:0007669"/>
    <property type="project" value="TreeGrafter"/>
</dbReference>
<dbReference type="PANTHER" id="PTHR48111">
    <property type="entry name" value="REGULATOR OF RPOS"/>
    <property type="match status" value="1"/>
</dbReference>
<evidence type="ECO:0000256" key="8">
    <source>
        <dbReference type="ARBA" id="ARBA00023159"/>
    </source>
</evidence>
<evidence type="ECO:0000313" key="17">
    <source>
        <dbReference type="Proteomes" id="UP000267017"/>
    </source>
</evidence>
<dbReference type="InterPro" id="IPR011006">
    <property type="entry name" value="CheY-like_superfamily"/>
</dbReference>
<evidence type="ECO:0000256" key="2">
    <source>
        <dbReference type="ARBA" id="ARBA00022490"/>
    </source>
</evidence>
<dbReference type="GO" id="GO:0000156">
    <property type="term" value="F:phosphorelay response regulator activity"/>
    <property type="evidence" value="ECO:0007669"/>
    <property type="project" value="TreeGrafter"/>
</dbReference>
<accession>A0A3P3TXG6</accession>
<keyword evidence="6" id="KW-0843">Virulence</keyword>
<protein>
    <recommendedName>
        <fullName evidence="11">Heme response regulator HssR</fullName>
    </recommendedName>
</protein>
<dbReference type="Pfam" id="PF00072">
    <property type="entry name" value="Response_reg"/>
    <property type="match status" value="1"/>
</dbReference>
<dbReference type="InterPro" id="IPR036388">
    <property type="entry name" value="WH-like_DNA-bd_sf"/>
</dbReference>
<dbReference type="Gene3D" id="3.40.50.2300">
    <property type="match status" value="1"/>
</dbReference>
<keyword evidence="5" id="KW-0805">Transcription regulation</keyword>
<dbReference type="Gene3D" id="1.10.10.10">
    <property type="entry name" value="Winged helix-like DNA-binding domain superfamily/Winged helix DNA-binding domain"/>
    <property type="match status" value="1"/>
</dbReference>
<keyword evidence="8" id="KW-0010">Activator</keyword>
<dbReference type="InterPro" id="IPR039420">
    <property type="entry name" value="WalR-like"/>
</dbReference>
<feature type="modified residue" description="4-aspartylphosphate" evidence="12">
    <location>
        <position position="51"/>
    </location>
</feature>
<keyword evidence="3 12" id="KW-0597">Phosphoprotein</keyword>
<dbReference type="GO" id="GO:0000976">
    <property type="term" value="F:transcription cis-regulatory region binding"/>
    <property type="evidence" value="ECO:0007669"/>
    <property type="project" value="TreeGrafter"/>
</dbReference>
<dbReference type="RefSeq" id="WP_128630701.1">
    <property type="nucleotide sequence ID" value="NZ_RRCN01000001.1"/>
</dbReference>
<evidence type="ECO:0000256" key="5">
    <source>
        <dbReference type="ARBA" id="ARBA00023015"/>
    </source>
</evidence>
<keyword evidence="17" id="KW-1185">Reference proteome</keyword>
<evidence type="ECO:0000256" key="11">
    <source>
        <dbReference type="ARBA" id="ARBA00039976"/>
    </source>
</evidence>
<dbReference type="InterPro" id="IPR001789">
    <property type="entry name" value="Sig_transdc_resp-reg_receiver"/>
</dbReference>
<dbReference type="GO" id="GO:0006355">
    <property type="term" value="P:regulation of DNA-templated transcription"/>
    <property type="evidence" value="ECO:0007669"/>
    <property type="project" value="InterPro"/>
</dbReference>
<evidence type="ECO:0000256" key="6">
    <source>
        <dbReference type="ARBA" id="ARBA00023026"/>
    </source>
</evidence>
<evidence type="ECO:0000256" key="13">
    <source>
        <dbReference type="PROSITE-ProRule" id="PRU01091"/>
    </source>
</evidence>
<keyword evidence="9" id="KW-0804">Transcription</keyword>
<dbReference type="SMART" id="SM00448">
    <property type="entry name" value="REC"/>
    <property type="match status" value="1"/>
</dbReference>
<dbReference type="Pfam" id="PF00486">
    <property type="entry name" value="Trans_reg_C"/>
    <property type="match status" value="1"/>
</dbReference>
<keyword evidence="7 13" id="KW-0238">DNA-binding</keyword>
<evidence type="ECO:0000256" key="9">
    <source>
        <dbReference type="ARBA" id="ARBA00023163"/>
    </source>
</evidence>